<evidence type="ECO:0000313" key="3">
    <source>
        <dbReference type="Proteomes" id="UP001164706"/>
    </source>
</evidence>
<protein>
    <submittedName>
        <fullName evidence="2">Uncharacterized protein</fullName>
    </submittedName>
</protein>
<dbReference type="EMBL" id="CP113089">
    <property type="protein sequence ID" value="WAB82251.1"/>
    <property type="molecule type" value="Genomic_DNA"/>
</dbReference>
<dbReference type="AlphaFoldDB" id="A0A9E8SA60"/>
<name>A0A9E8SA60_9MICO</name>
<evidence type="ECO:0000256" key="1">
    <source>
        <dbReference type="SAM" id="MobiDB-lite"/>
    </source>
</evidence>
<sequence length="222" mass="23433">MNPDTPDPLDIMLDASAPAGAPPRPEDVKYMIAQAAQQAAPRRRHAPLVVGGVVIALVAGGTGVAAASDGLSWAPWAQDPAVSIEFTMASGLRCEIRHSEYSGGADPSVVRDVNGVLDEWYRSGEMLSAVQRLVPNVIDDLGPDFGIAEGEDPTSLTDEQVEHADWVREWTAWNTALSEAEFDELARQGITADDPGLSGSERAGQINCRDIDGSPFVPGAGS</sequence>
<keyword evidence="3" id="KW-1185">Reference proteome</keyword>
<dbReference type="Proteomes" id="UP001164706">
    <property type="component" value="Chromosome"/>
</dbReference>
<feature type="region of interest" description="Disordered" evidence="1">
    <location>
        <begin position="1"/>
        <end position="25"/>
    </location>
</feature>
<proteinExistence type="predicted"/>
<accession>A0A9E8SA60</accession>
<organism evidence="2 3">
    <name type="scientific">Microcella daejeonensis</name>
    <dbReference type="NCBI Taxonomy" id="2994971"/>
    <lineage>
        <taxon>Bacteria</taxon>
        <taxon>Bacillati</taxon>
        <taxon>Actinomycetota</taxon>
        <taxon>Actinomycetes</taxon>
        <taxon>Micrococcales</taxon>
        <taxon>Microbacteriaceae</taxon>
        <taxon>Microcella</taxon>
    </lineage>
</organism>
<feature type="region of interest" description="Disordered" evidence="1">
    <location>
        <begin position="190"/>
        <end position="222"/>
    </location>
</feature>
<dbReference type="RefSeq" id="WP_267782218.1">
    <property type="nucleotide sequence ID" value="NZ_CP113089.1"/>
</dbReference>
<reference evidence="2" key="1">
    <citation type="submission" date="2022-11" db="EMBL/GenBank/DDBJ databases">
        <title>Description of Microcella daejonensis nov. sp, isolated from riverside soil.</title>
        <authorList>
            <person name="Molina K.M."/>
            <person name="Kim S.B."/>
        </authorList>
    </citation>
    <scope>NUCLEOTIDE SEQUENCE</scope>
    <source>
        <strain evidence="2">MMS21-STM12</strain>
    </source>
</reference>
<evidence type="ECO:0000313" key="2">
    <source>
        <dbReference type="EMBL" id="WAB82251.1"/>
    </source>
</evidence>
<dbReference type="KEGG" id="mdb:OVN18_04375"/>
<gene>
    <name evidence="2" type="ORF">OVN18_04375</name>
</gene>